<keyword evidence="2" id="KW-1185">Reference proteome</keyword>
<accession>A0A1J1IEK3</accession>
<protein>
    <submittedName>
        <fullName evidence="1">CLUMA_CG012424, isoform A</fullName>
    </submittedName>
</protein>
<proteinExistence type="predicted"/>
<evidence type="ECO:0000313" key="2">
    <source>
        <dbReference type="Proteomes" id="UP000183832"/>
    </source>
</evidence>
<dbReference type="AlphaFoldDB" id="A0A1J1IEK3"/>
<reference evidence="1 2" key="1">
    <citation type="submission" date="2015-04" db="EMBL/GenBank/DDBJ databases">
        <authorList>
            <person name="Syromyatnikov M.Y."/>
            <person name="Popov V.N."/>
        </authorList>
    </citation>
    <scope>NUCLEOTIDE SEQUENCE [LARGE SCALE GENOMIC DNA]</scope>
</reference>
<sequence>MERLLQCNPEIIFNPECTCYGFKIILVKMFRLKSSQSRKLRRYSTIDTSPCYLFRLCFKERRDSLNVIKNFETF</sequence>
<organism evidence="1 2">
    <name type="scientific">Clunio marinus</name>
    <dbReference type="NCBI Taxonomy" id="568069"/>
    <lineage>
        <taxon>Eukaryota</taxon>
        <taxon>Metazoa</taxon>
        <taxon>Ecdysozoa</taxon>
        <taxon>Arthropoda</taxon>
        <taxon>Hexapoda</taxon>
        <taxon>Insecta</taxon>
        <taxon>Pterygota</taxon>
        <taxon>Neoptera</taxon>
        <taxon>Endopterygota</taxon>
        <taxon>Diptera</taxon>
        <taxon>Nematocera</taxon>
        <taxon>Chironomoidea</taxon>
        <taxon>Chironomidae</taxon>
        <taxon>Clunio</taxon>
    </lineage>
</organism>
<dbReference type="Proteomes" id="UP000183832">
    <property type="component" value="Unassembled WGS sequence"/>
</dbReference>
<dbReference type="EMBL" id="CVRI01000048">
    <property type="protein sequence ID" value="CRK98703.1"/>
    <property type="molecule type" value="Genomic_DNA"/>
</dbReference>
<evidence type="ECO:0000313" key="1">
    <source>
        <dbReference type="EMBL" id="CRK98703.1"/>
    </source>
</evidence>
<gene>
    <name evidence="1" type="ORF">CLUMA_CG012424</name>
</gene>
<name>A0A1J1IEK3_9DIPT</name>